<comment type="caution">
    <text evidence="5">The sequence shown here is derived from an EMBL/GenBank/DDBJ whole genome shotgun (WGS) entry which is preliminary data.</text>
</comment>
<feature type="domain" description="Pirin C-terminal" evidence="4">
    <location>
        <begin position="178"/>
        <end position="278"/>
    </location>
</feature>
<dbReference type="InterPro" id="IPR012093">
    <property type="entry name" value="Pirin"/>
</dbReference>
<dbReference type="RefSeq" id="WP_194947136.1">
    <property type="nucleotide sequence ID" value="NZ_JACBGI020000001.1"/>
</dbReference>
<feature type="domain" description="Pirin N-terminal" evidence="3">
    <location>
        <begin position="24"/>
        <end position="123"/>
    </location>
</feature>
<dbReference type="PANTHER" id="PTHR13903">
    <property type="entry name" value="PIRIN-RELATED"/>
    <property type="match status" value="1"/>
</dbReference>
<comment type="similarity">
    <text evidence="1 2">Belongs to the pirin family.</text>
</comment>
<accession>A0ABS0BSB8</accession>
<dbReference type="Pfam" id="PF05726">
    <property type="entry name" value="Pirin_C"/>
    <property type="match status" value="1"/>
</dbReference>
<keyword evidence="6" id="KW-1185">Reference proteome</keyword>
<dbReference type="SUPFAM" id="SSF51182">
    <property type="entry name" value="RmlC-like cupins"/>
    <property type="match status" value="1"/>
</dbReference>
<protein>
    <submittedName>
        <fullName evidence="5">Pirin family protein</fullName>
    </submittedName>
</protein>
<organism evidence="5 6">
    <name type="scientific">Thiomicrorhabdus heinhorstiae</name>
    <dbReference type="NCBI Taxonomy" id="2748010"/>
    <lineage>
        <taxon>Bacteria</taxon>
        <taxon>Pseudomonadati</taxon>
        <taxon>Pseudomonadota</taxon>
        <taxon>Gammaproteobacteria</taxon>
        <taxon>Thiotrichales</taxon>
        <taxon>Piscirickettsiaceae</taxon>
        <taxon>Thiomicrorhabdus</taxon>
    </lineage>
</organism>
<dbReference type="Proteomes" id="UP001193680">
    <property type="component" value="Unassembled WGS sequence"/>
</dbReference>
<evidence type="ECO:0000313" key="6">
    <source>
        <dbReference type="Proteomes" id="UP001193680"/>
    </source>
</evidence>
<dbReference type="CDD" id="cd02909">
    <property type="entry name" value="cupin_pirin_N"/>
    <property type="match status" value="1"/>
</dbReference>
<dbReference type="InterPro" id="IPR011051">
    <property type="entry name" value="RmlC_Cupin_sf"/>
</dbReference>
<dbReference type="InterPro" id="IPR003829">
    <property type="entry name" value="Pirin_N_dom"/>
</dbReference>
<gene>
    <name evidence="5" type="ORF">H8792_000250</name>
</gene>
<evidence type="ECO:0000259" key="4">
    <source>
        <dbReference type="Pfam" id="PF05726"/>
    </source>
</evidence>
<dbReference type="Pfam" id="PF02678">
    <property type="entry name" value="Pirin"/>
    <property type="match status" value="1"/>
</dbReference>
<evidence type="ECO:0000313" key="5">
    <source>
        <dbReference type="EMBL" id="MBF6056767.1"/>
    </source>
</evidence>
<evidence type="ECO:0000259" key="3">
    <source>
        <dbReference type="Pfam" id="PF02678"/>
    </source>
</evidence>
<name>A0ABS0BSB8_9GAMM</name>
<dbReference type="EMBL" id="JACBGI020000001">
    <property type="protein sequence ID" value="MBF6056767.1"/>
    <property type="molecule type" value="Genomic_DNA"/>
</dbReference>
<evidence type="ECO:0000256" key="1">
    <source>
        <dbReference type="ARBA" id="ARBA00008416"/>
    </source>
</evidence>
<dbReference type="CDD" id="cd02247">
    <property type="entry name" value="cupin_pirin_C"/>
    <property type="match status" value="1"/>
</dbReference>
<dbReference type="PIRSF" id="PIRSF006232">
    <property type="entry name" value="Pirin"/>
    <property type="match status" value="1"/>
</dbReference>
<dbReference type="Gene3D" id="2.60.120.10">
    <property type="entry name" value="Jelly Rolls"/>
    <property type="match status" value="2"/>
</dbReference>
<dbReference type="InterPro" id="IPR008778">
    <property type="entry name" value="Pirin_C_dom"/>
</dbReference>
<evidence type="ECO:0000256" key="2">
    <source>
        <dbReference type="RuleBase" id="RU003457"/>
    </source>
</evidence>
<proteinExistence type="inferred from homology"/>
<dbReference type="PANTHER" id="PTHR13903:SF8">
    <property type="entry name" value="PIRIN"/>
    <property type="match status" value="1"/>
</dbReference>
<reference evidence="5 6" key="1">
    <citation type="submission" date="2020-06" db="EMBL/GenBank/DDBJ databases">
        <authorList>
            <person name="Scott K."/>
        </authorList>
    </citation>
    <scope>NUCLEOTIDE SEQUENCE [LARGE SCALE GENOMIC DNA]</scope>
    <source>
        <strain evidence="5 6">HH1</strain>
    </source>
</reference>
<dbReference type="InterPro" id="IPR014710">
    <property type="entry name" value="RmlC-like_jellyroll"/>
</dbReference>
<sequence>MSIQTRRIQNTTRGIAASDGAGVQLTRLLGHPQLKNLDPFLMMDHFASDDPDDYIAGFPPHPHRGFETVTYLLAGLMKHQDNAGHEGVLKAGGIQWMTAGRGIIHSEMPQQENGLLSGFQLWINLPAQYKMIPAAYQEFEPEQIPRETRDDAQLKLICGQTSFGNRGAVINDYVKAQFWDISLEAEKSFIEPTSSTATLMLYVIEGELEIEGNTLRSGDLSALSQGTEFKATAGNTSARFLWISGEPIHESIAQAGPFVMNTQAELKQAFDDFKSGRF</sequence>
<reference evidence="5 6" key="2">
    <citation type="submission" date="2020-11" db="EMBL/GenBank/DDBJ databases">
        <title>Sulfur oxidizing isolate from Hospital Hole Sinkhole.</title>
        <authorList>
            <person name="Scott K.M."/>
        </authorList>
    </citation>
    <scope>NUCLEOTIDE SEQUENCE [LARGE SCALE GENOMIC DNA]</scope>
    <source>
        <strain evidence="5 6">HH1</strain>
    </source>
</reference>